<dbReference type="AlphaFoldDB" id="A0A0V8I3L1"/>
<dbReference type="RefSeq" id="WP_058269749.1">
    <property type="nucleotide sequence ID" value="NZ_FMAZ01000012.1"/>
</dbReference>
<name>A0A0V8I3L1_9MICC</name>
<protein>
    <submittedName>
        <fullName evidence="1">Uncharacterized protein</fullName>
    </submittedName>
</protein>
<keyword evidence="2" id="KW-1185">Reference proteome</keyword>
<evidence type="ECO:0000313" key="1">
    <source>
        <dbReference type="EMBL" id="KSU69371.1"/>
    </source>
</evidence>
<proteinExistence type="predicted"/>
<dbReference type="OrthoDB" id="4948417at2"/>
<accession>A0A0V8I3L1</accession>
<dbReference type="Proteomes" id="UP000053199">
    <property type="component" value="Unassembled WGS sequence"/>
</dbReference>
<gene>
    <name evidence="1" type="ORF">AS031_19095</name>
</gene>
<dbReference type="EMBL" id="LNQM01000013">
    <property type="protein sequence ID" value="KSU69371.1"/>
    <property type="molecule type" value="Genomic_DNA"/>
</dbReference>
<reference evidence="1 2" key="1">
    <citation type="journal article" date="2014" name="Arch. Microbiol.">
        <title>Arthrobacter enclensis sp. nov., isolated from sediment sample.</title>
        <authorList>
            <person name="Dastager S.G."/>
            <person name="Liu Q."/>
            <person name="Tang S.K."/>
            <person name="Krishnamurthi S."/>
            <person name="Lee J.C."/>
            <person name="Li W.J."/>
        </authorList>
    </citation>
    <scope>NUCLEOTIDE SEQUENCE [LARGE SCALE GENOMIC DNA]</scope>
    <source>
        <strain evidence="1 2">NIO-1008</strain>
    </source>
</reference>
<evidence type="ECO:0000313" key="2">
    <source>
        <dbReference type="Proteomes" id="UP000053199"/>
    </source>
</evidence>
<comment type="caution">
    <text evidence="1">The sequence shown here is derived from an EMBL/GenBank/DDBJ whole genome shotgun (WGS) entry which is preliminary data.</text>
</comment>
<sequence>MKNPKLFLYLDDPREPDEVLALLSAEDLADLLDILFQDLDTAEPEFGSQAWYDLAVEESCRRAASPDGAAHGVA</sequence>
<organism evidence="1 2">
    <name type="scientific">Pseudarthrobacter enclensis</name>
    <dbReference type="NCBI Taxonomy" id="993070"/>
    <lineage>
        <taxon>Bacteria</taxon>
        <taxon>Bacillati</taxon>
        <taxon>Actinomycetota</taxon>
        <taxon>Actinomycetes</taxon>
        <taxon>Micrococcales</taxon>
        <taxon>Micrococcaceae</taxon>
        <taxon>Pseudarthrobacter</taxon>
    </lineage>
</organism>